<proteinExistence type="predicted"/>
<protein>
    <submittedName>
        <fullName evidence="2">Uncharacterized protein</fullName>
    </submittedName>
</protein>
<feature type="transmembrane region" description="Helical" evidence="1">
    <location>
        <begin position="26"/>
        <end position="43"/>
    </location>
</feature>
<dbReference type="Proteomes" id="UP001590950">
    <property type="component" value="Unassembled WGS sequence"/>
</dbReference>
<evidence type="ECO:0000256" key="1">
    <source>
        <dbReference type="SAM" id="Phobius"/>
    </source>
</evidence>
<keyword evidence="1" id="KW-0812">Transmembrane</keyword>
<keyword evidence="3" id="KW-1185">Reference proteome</keyword>
<feature type="transmembrane region" description="Helical" evidence="1">
    <location>
        <begin position="63"/>
        <end position="81"/>
    </location>
</feature>
<evidence type="ECO:0000313" key="2">
    <source>
        <dbReference type="EMBL" id="KAL2040875.1"/>
    </source>
</evidence>
<organism evidence="2 3">
    <name type="scientific">Stereocaulon virgatum</name>
    <dbReference type="NCBI Taxonomy" id="373712"/>
    <lineage>
        <taxon>Eukaryota</taxon>
        <taxon>Fungi</taxon>
        <taxon>Dikarya</taxon>
        <taxon>Ascomycota</taxon>
        <taxon>Pezizomycotina</taxon>
        <taxon>Lecanoromycetes</taxon>
        <taxon>OSLEUM clade</taxon>
        <taxon>Lecanoromycetidae</taxon>
        <taxon>Lecanorales</taxon>
        <taxon>Lecanorineae</taxon>
        <taxon>Stereocaulaceae</taxon>
        <taxon>Stereocaulon</taxon>
    </lineage>
</organism>
<gene>
    <name evidence="2" type="ORF">N7G274_006333</name>
</gene>
<keyword evidence="1" id="KW-0472">Membrane</keyword>
<reference evidence="2 3" key="1">
    <citation type="submission" date="2024-09" db="EMBL/GenBank/DDBJ databases">
        <title>Rethinking Asexuality: The Enigmatic Case of Functional Sexual Genes in Lepraria (Stereocaulaceae).</title>
        <authorList>
            <person name="Doellman M."/>
            <person name="Sun Y."/>
            <person name="Barcenas-Pena A."/>
            <person name="Lumbsch H.T."/>
            <person name="Grewe F."/>
        </authorList>
    </citation>
    <scope>NUCLEOTIDE SEQUENCE [LARGE SCALE GENOMIC DNA]</scope>
    <source>
        <strain evidence="2 3">Mercado 3170</strain>
    </source>
</reference>
<evidence type="ECO:0000313" key="3">
    <source>
        <dbReference type="Proteomes" id="UP001590950"/>
    </source>
</evidence>
<sequence>MRCITVTKYLTPSPPRCTRNRDRAELAIPASLSLACGFIYLYHHISSVPSMLFCIHKVALARLFLNLVSSCPSITSVPIAFNKSKFSLISSTSPVTAAR</sequence>
<dbReference type="EMBL" id="JBEFKJ010000019">
    <property type="protein sequence ID" value="KAL2040875.1"/>
    <property type="molecule type" value="Genomic_DNA"/>
</dbReference>
<comment type="caution">
    <text evidence="2">The sequence shown here is derived from an EMBL/GenBank/DDBJ whole genome shotgun (WGS) entry which is preliminary data.</text>
</comment>
<keyword evidence="1" id="KW-1133">Transmembrane helix</keyword>
<accession>A0ABR4A726</accession>
<name>A0ABR4A726_9LECA</name>